<dbReference type="SUPFAM" id="SSF46785">
    <property type="entry name" value="Winged helix' DNA-binding domain"/>
    <property type="match status" value="1"/>
</dbReference>
<keyword evidence="2" id="KW-0238">DNA-binding</keyword>
<dbReference type="Gene3D" id="3.40.50.1360">
    <property type="match status" value="1"/>
</dbReference>
<evidence type="ECO:0000313" key="5">
    <source>
        <dbReference type="EMBL" id="TGD42650.1"/>
    </source>
</evidence>
<comment type="caution">
    <text evidence="5">The sequence shown here is derived from an EMBL/GenBank/DDBJ whole genome shotgun (WGS) entry which is preliminary data.</text>
</comment>
<evidence type="ECO:0000256" key="3">
    <source>
        <dbReference type="ARBA" id="ARBA00023163"/>
    </source>
</evidence>
<name>A0ABY2KJP3_9RHOB</name>
<keyword evidence="1" id="KW-0805">Transcription regulation</keyword>
<feature type="domain" description="HTH deoR-type" evidence="4">
    <location>
        <begin position="38"/>
        <end position="93"/>
    </location>
</feature>
<keyword evidence="6" id="KW-1185">Reference proteome</keyword>
<dbReference type="PANTHER" id="PTHR30363">
    <property type="entry name" value="HTH-TYPE TRANSCRIPTIONAL REGULATOR SRLR-RELATED"/>
    <property type="match status" value="1"/>
</dbReference>
<dbReference type="SMART" id="SM01134">
    <property type="entry name" value="DeoRC"/>
    <property type="match status" value="1"/>
</dbReference>
<dbReference type="PRINTS" id="PR00037">
    <property type="entry name" value="HTHLACR"/>
</dbReference>
<evidence type="ECO:0000259" key="4">
    <source>
        <dbReference type="PROSITE" id="PS51000"/>
    </source>
</evidence>
<dbReference type="PROSITE" id="PS51000">
    <property type="entry name" value="HTH_DEOR_2"/>
    <property type="match status" value="1"/>
</dbReference>
<dbReference type="SUPFAM" id="SSF100950">
    <property type="entry name" value="NagB/RpiA/CoA transferase-like"/>
    <property type="match status" value="1"/>
</dbReference>
<dbReference type="Gene3D" id="1.10.10.10">
    <property type="entry name" value="Winged helix-like DNA-binding domain superfamily/Winged helix DNA-binding domain"/>
    <property type="match status" value="1"/>
</dbReference>
<dbReference type="InterPro" id="IPR036388">
    <property type="entry name" value="WH-like_DNA-bd_sf"/>
</dbReference>
<dbReference type="InterPro" id="IPR036390">
    <property type="entry name" value="WH_DNA-bd_sf"/>
</dbReference>
<dbReference type="InterPro" id="IPR001034">
    <property type="entry name" value="DeoR_HTH"/>
</dbReference>
<evidence type="ECO:0000256" key="2">
    <source>
        <dbReference type="ARBA" id="ARBA00023125"/>
    </source>
</evidence>
<dbReference type="InterPro" id="IPR014036">
    <property type="entry name" value="DeoR-like_C"/>
</dbReference>
<protein>
    <submittedName>
        <fullName evidence="5">DeoR/GlpR transcriptional regulator</fullName>
    </submittedName>
</protein>
<dbReference type="InterPro" id="IPR050313">
    <property type="entry name" value="Carb_Metab_HTH_regulators"/>
</dbReference>
<dbReference type="Pfam" id="PF00455">
    <property type="entry name" value="DeoRC"/>
    <property type="match status" value="1"/>
</dbReference>
<dbReference type="SMART" id="SM00420">
    <property type="entry name" value="HTH_DEOR"/>
    <property type="match status" value="1"/>
</dbReference>
<dbReference type="Pfam" id="PF08220">
    <property type="entry name" value="HTH_DeoR"/>
    <property type="match status" value="1"/>
</dbReference>
<sequence length="294" mass="30953">MNYFGSFLRMCESGLEYFCGFVPDCAGKSAINRAHMLPAKRQARILEVLRAEQMVSLKDLSEALGISISTVRRDVDYLEDAGYLARTHGGAISTARASTTFEPEAAIASAFESAAKVAIGAAAAQLIQPGQSVLFDSGTTTAAAAKAAASLNIPFTAMTNDVQIASCLSQNALVQTSVTGGTIRAGTTTLLGADAVNSVARLRADIAFVGTHAITPEVLSDTSLELADLKRRFLAAADRVILLVDSSKFFNRAFCAFGETSAVDLLLTDSRISADAISAFKDRGVELRMVDVAP</sequence>
<dbReference type="EMBL" id="RPEM01000008">
    <property type="protein sequence ID" value="TGD42650.1"/>
    <property type="molecule type" value="Genomic_DNA"/>
</dbReference>
<dbReference type="InterPro" id="IPR018356">
    <property type="entry name" value="Tscrpt_reg_HTH_DeoR_CS"/>
</dbReference>
<proteinExistence type="predicted"/>
<dbReference type="PANTHER" id="PTHR30363:SF44">
    <property type="entry name" value="AGA OPERON TRANSCRIPTIONAL REPRESSOR-RELATED"/>
    <property type="match status" value="1"/>
</dbReference>
<evidence type="ECO:0000313" key="6">
    <source>
        <dbReference type="Proteomes" id="UP000297741"/>
    </source>
</evidence>
<dbReference type="PROSITE" id="PS00894">
    <property type="entry name" value="HTH_DEOR_1"/>
    <property type="match status" value="1"/>
</dbReference>
<dbReference type="InterPro" id="IPR037171">
    <property type="entry name" value="NagB/RpiA_transferase-like"/>
</dbReference>
<evidence type="ECO:0000256" key="1">
    <source>
        <dbReference type="ARBA" id="ARBA00023015"/>
    </source>
</evidence>
<organism evidence="5 6">
    <name type="scientific">Pseudotabrizicola sediminis</name>
    <dbReference type="NCBI Taxonomy" id="2486418"/>
    <lineage>
        <taxon>Bacteria</taxon>
        <taxon>Pseudomonadati</taxon>
        <taxon>Pseudomonadota</taxon>
        <taxon>Alphaproteobacteria</taxon>
        <taxon>Rhodobacterales</taxon>
        <taxon>Paracoccaceae</taxon>
        <taxon>Pseudotabrizicola</taxon>
    </lineage>
</organism>
<dbReference type="Proteomes" id="UP000297741">
    <property type="component" value="Unassembled WGS sequence"/>
</dbReference>
<accession>A0ABY2KJP3</accession>
<reference evidence="5 6" key="1">
    <citation type="submission" date="2018-11" db="EMBL/GenBank/DDBJ databases">
        <title>Tabrizicola sp. isolated from sediment of alpine lake.</title>
        <authorList>
            <person name="Liu Z."/>
        </authorList>
    </citation>
    <scope>NUCLEOTIDE SEQUENCE [LARGE SCALE GENOMIC DNA]</scope>
    <source>
        <strain evidence="5 6">DRYC-M-16</strain>
    </source>
</reference>
<gene>
    <name evidence="5" type="ORF">EEB11_12955</name>
</gene>
<keyword evidence="3" id="KW-0804">Transcription</keyword>